<dbReference type="Pfam" id="PF08614">
    <property type="entry name" value="ATG16"/>
    <property type="match status" value="1"/>
</dbReference>
<accession>A0A7C8N364</accession>
<feature type="region of interest" description="Disordered" evidence="2">
    <location>
        <begin position="1"/>
        <end position="56"/>
    </location>
</feature>
<dbReference type="Gene3D" id="1.20.5.170">
    <property type="match status" value="1"/>
</dbReference>
<comment type="caution">
    <text evidence="4">The sequence shown here is derived from an EMBL/GenBank/DDBJ whole genome shotgun (WGS) entry which is preliminary data.</text>
</comment>
<evidence type="ECO:0000256" key="1">
    <source>
        <dbReference type="ARBA" id="ARBA00005331"/>
    </source>
</evidence>
<dbReference type="EMBL" id="WIQW01000072">
    <property type="protein sequence ID" value="KAF3088310.1"/>
    <property type="molecule type" value="Genomic_DNA"/>
</dbReference>
<evidence type="ECO:0000313" key="5">
    <source>
        <dbReference type="Proteomes" id="UP000475325"/>
    </source>
</evidence>
<proteinExistence type="inferred from homology"/>
<comment type="similarity">
    <text evidence="1">Belongs to the ATG16 family.</text>
</comment>
<dbReference type="AlphaFoldDB" id="A0A7C8N364"/>
<feature type="compositionally biased region" description="Low complexity" evidence="2">
    <location>
        <begin position="10"/>
        <end position="20"/>
    </location>
</feature>
<name>A0A7C8N364_ORBOL</name>
<evidence type="ECO:0000313" key="4">
    <source>
        <dbReference type="EMBL" id="KAF3088310.1"/>
    </source>
</evidence>
<organism evidence="4 5">
    <name type="scientific">Orbilia oligospora</name>
    <name type="common">Nematode-trapping fungus</name>
    <name type="synonym">Arthrobotrys oligospora</name>
    <dbReference type="NCBI Taxonomy" id="2813651"/>
    <lineage>
        <taxon>Eukaryota</taxon>
        <taxon>Fungi</taxon>
        <taxon>Dikarya</taxon>
        <taxon>Ascomycota</taxon>
        <taxon>Pezizomycotina</taxon>
        <taxon>Orbiliomycetes</taxon>
        <taxon>Orbiliales</taxon>
        <taxon>Orbiliaceae</taxon>
        <taxon>Orbilia</taxon>
    </lineage>
</organism>
<feature type="domain" description="Autophagy-related protein 16" evidence="3">
    <location>
        <begin position="64"/>
        <end position="241"/>
    </location>
</feature>
<feature type="compositionally biased region" description="Pro residues" evidence="2">
    <location>
        <begin position="22"/>
        <end position="51"/>
    </location>
</feature>
<dbReference type="Proteomes" id="UP000475325">
    <property type="component" value="Unassembled WGS sequence"/>
</dbReference>
<reference evidence="4 5" key="1">
    <citation type="submission" date="2019-06" db="EMBL/GenBank/DDBJ databases">
        <authorList>
            <person name="Palmer J.M."/>
        </authorList>
    </citation>
    <scope>NUCLEOTIDE SEQUENCE [LARGE SCALE GENOMIC DNA]</scope>
    <source>
        <strain evidence="4 5">TWF102</strain>
    </source>
</reference>
<dbReference type="CDD" id="cd22887">
    <property type="entry name" value="Atg16_CCD"/>
    <property type="match status" value="1"/>
</dbReference>
<dbReference type="InterPro" id="IPR013923">
    <property type="entry name" value="Autophagy-rel_prot_16_dom"/>
</dbReference>
<sequence length="247" mass="27450">MTEFPPKHGNYNLNLNLTTYISPPPPPPPPSPSPSPPSLPPSPPSPSPSPSSPMMTSVAWRSDLLTALAERDIREKSQVSIILEYSRLADRTAILTSPPITSTPPTDQEPSKTSSDIQALYATIATLRTDLATSQKDRTNLQTQLTTATSSLTLLQKSSSANLRELDKVKVERYHLEQKVKSKDDDSKLNRKMIENLQDEIIALNIQLNIGEQAKMRLKSENEELISRWMALKKDEAEAMNNNSKYS</sequence>
<protein>
    <recommendedName>
        <fullName evidence="3">Autophagy-related protein 16 domain-containing protein</fullName>
    </recommendedName>
</protein>
<evidence type="ECO:0000259" key="3">
    <source>
        <dbReference type="Pfam" id="PF08614"/>
    </source>
</evidence>
<gene>
    <name evidence="4" type="ORF">TWF102_010213</name>
</gene>
<evidence type="ECO:0000256" key="2">
    <source>
        <dbReference type="SAM" id="MobiDB-lite"/>
    </source>
</evidence>